<sequence length="215" mass="23426">MSAPLPVRRLVLLRHGQTEYNAAGRMQGHLDTDLTDLGRRQADLAARELATLRPHRIVTSDLRRAHDTARALGTHAEVPVETDPRLRETHLGDWQGLSHTDIDASSPGIRETWRSDSEFRPPGGESRLDVAARARPLVEELLSDAAWTADPVVLVAHGGTIAALTASLLALPVESWPVLGGLGNASWVQLSRYESEPPWRLDIWNATAAVAGDVL</sequence>
<proteinExistence type="predicted"/>
<dbReference type="Proteomes" id="UP000182054">
    <property type="component" value="Unassembled WGS sequence"/>
</dbReference>
<dbReference type="EMBL" id="FOJN01000001">
    <property type="protein sequence ID" value="SFA39375.1"/>
    <property type="molecule type" value="Genomic_DNA"/>
</dbReference>
<dbReference type="AlphaFoldDB" id="A0A1I0SIM4"/>
<dbReference type="Pfam" id="PF00300">
    <property type="entry name" value="His_Phos_1"/>
    <property type="match status" value="1"/>
</dbReference>
<feature type="active site" description="Tele-phosphohistidine intermediate" evidence="1">
    <location>
        <position position="15"/>
    </location>
</feature>
<dbReference type="CDD" id="cd07067">
    <property type="entry name" value="HP_PGM_like"/>
    <property type="match status" value="1"/>
</dbReference>
<evidence type="ECO:0000256" key="3">
    <source>
        <dbReference type="SAM" id="MobiDB-lite"/>
    </source>
</evidence>
<dbReference type="InterPro" id="IPR001345">
    <property type="entry name" value="PG/BPGM_mutase_AS"/>
</dbReference>
<dbReference type="InterPro" id="IPR029033">
    <property type="entry name" value="His_PPase_superfam"/>
</dbReference>
<organism evidence="4 5">
    <name type="scientific">Rhodococcoides kroppenstedtii</name>
    <dbReference type="NCBI Taxonomy" id="293050"/>
    <lineage>
        <taxon>Bacteria</taxon>
        <taxon>Bacillati</taxon>
        <taxon>Actinomycetota</taxon>
        <taxon>Actinomycetes</taxon>
        <taxon>Mycobacteriales</taxon>
        <taxon>Nocardiaceae</taxon>
        <taxon>Rhodococcoides</taxon>
    </lineage>
</organism>
<dbReference type="PROSITE" id="PS00175">
    <property type="entry name" value="PG_MUTASE"/>
    <property type="match status" value="1"/>
</dbReference>
<feature type="binding site" evidence="2">
    <location>
        <begin position="14"/>
        <end position="21"/>
    </location>
    <ligand>
        <name>substrate</name>
    </ligand>
</feature>
<dbReference type="GO" id="GO:0005737">
    <property type="term" value="C:cytoplasm"/>
    <property type="evidence" value="ECO:0007669"/>
    <property type="project" value="TreeGrafter"/>
</dbReference>
<dbReference type="InterPro" id="IPR013078">
    <property type="entry name" value="His_Pase_superF_clade-1"/>
</dbReference>
<dbReference type="SUPFAM" id="SSF53254">
    <property type="entry name" value="Phosphoglycerate mutase-like"/>
    <property type="match status" value="1"/>
</dbReference>
<evidence type="ECO:0000256" key="2">
    <source>
        <dbReference type="PIRSR" id="PIRSR613078-2"/>
    </source>
</evidence>
<dbReference type="GO" id="GO:0016791">
    <property type="term" value="F:phosphatase activity"/>
    <property type="evidence" value="ECO:0007669"/>
    <property type="project" value="TreeGrafter"/>
</dbReference>
<dbReference type="InterPro" id="IPR050275">
    <property type="entry name" value="PGM_Phosphatase"/>
</dbReference>
<evidence type="ECO:0000256" key="1">
    <source>
        <dbReference type="PIRSR" id="PIRSR613078-1"/>
    </source>
</evidence>
<protein>
    <submittedName>
        <fullName evidence="4">Glucosyl-3-phosphoglycerate phosphatase (Pgm family)</fullName>
    </submittedName>
</protein>
<dbReference type="PANTHER" id="PTHR48100">
    <property type="entry name" value="BROAD-SPECIFICITY PHOSPHATASE YOR283W-RELATED"/>
    <property type="match status" value="1"/>
</dbReference>
<reference evidence="4 5" key="1">
    <citation type="submission" date="2016-10" db="EMBL/GenBank/DDBJ databases">
        <authorList>
            <person name="de Groot N.N."/>
        </authorList>
    </citation>
    <scope>NUCLEOTIDE SEQUENCE [LARGE SCALE GENOMIC DNA]</scope>
    <source>
        <strain evidence="4 5">DSM 44908</strain>
    </source>
</reference>
<accession>A0A1I0SIM4</accession>
<name>A0A1I0SIM4_9NOCA</name>
<dbReference type="PIRSF" id="PIRSF000709">
    <property type="entry name" value="6PFK_2-Ptase"/>
    <property type="match status" value="1"/>
</dbReference>
<dbReference type="Gene3D" id="3.40.50.1240">
    <property type="entry name" value="Phosphoglycerate mutase-like"/>
    <property type="match status" value="1"/>
</dbReference>
<dbReference type="GeneID" id="85487768"/>
<feature type="active site" description="Proton donor/acceptor" evidence="1">
    <location>
        <position position="88"/>
    </location>
</feature>
<dbReference type="SMART" id="SM00855">
    <property type="entry name" value="PGAM"/>
    <property type="match status" value="1"/>
</dbReference>
<evidence type="ECO:0000313" key="4">
    <source>
        <dbReference type="EMBL" id="SFA39375.1"/>
    </source>
</evidence>
<feature type="region of interest" description="Disordered" evidence="3">
    <location>
        <begin position="105"/>
        <end position="126"/>
    </location>
</feature>
<dbReference type="PANTHER" id="PTHR48100:SF62">
    <property type="entry name" value="GLUCOSYL-3-PHOSPHOGLYCERATE PHOSPHATASE"/>
    <property type="match status" value="1"/>
</dbReference>
<gene>
    <name evidence="4" type="ORF">SAMN05444374_101296</name>
</gene>
<feature type="binding site" evidence="2">
    <location>
        <position position="64"/>
    </location>
    <ligand>
        <name>substrate</name>
    </ligand>
</feature>
<evidence type="ECO:0000313" key="5">
    <source>
        <dbReference type="Proteomes" id="UP000182054"/>
    </source>
</evidence>
<dbReference type="RefSeq" id="WP_068365171.1">
    <property type="nucleotide sequence ID" value="NZ_FOJN01000001.1"/>
</dbReference>